<feature type="transmembrane region" description="Helical" evidence="2">
    <location>
        <begin position="128"/>
        <end position="154"/>
    </location>
</feature>
<keyword evidence="2" id="KW-1133">Transmembrane helix</keyword>
<dbReference type="HOGENOM" id="CLU_009252_1_0_6"/>
<evidence type="ECO:0000313" key="4">
    <source>
        <dbReference type="EMBL" id="AFU99949.1"/>
    </source>
</evidence>
<feature type="transmembrane region" description="Helical" evidence="2">
    <location>
        <begin position="179"/>
        <end position="198"/>
    </location>
</feature>
<dbReference type="SUPFAM" id="SSF52151">
    <property type="entry name" value="FabD/lysophospholipase-like"/>
    <property type="match status" value="1"/>
</dbReference>
<dbReference type="GO" id="GO:0046475">
    <property type="term" value="P:glycerophospholipid catabolic process"/>
    <property type="evidence" value="ECO:0007669"/>
    <property type="project" value="TreeGrafter"/>
</dbReference>
<dbReference type="PANTHER" id="PTHR10728:SF40">
    <property type="entry name" value="PATATIN FAMILY PROTEIN"/>
    <property type="match status" value="1"/>
</dbReference>
<dbReference type="InterPro" id="IPR002641">
    <property type="entry name" value="PNPLA_dom"/>
</dbReference>
<reference evidence="4 5" key="1">
    <citation type="journal article" date="2013" name="Genome Announc.">
        <title>Complete genome sequence of Simiduia agarivorans SA1(T), a marine bacterium able to degrade a variety of polysaccharides.</title>
        <authorList>
            <person name="Lin S.Y."/>
            <person name="Shieh W.Y."/>
            <person name="Chen J.S."/>
            <person name="Tang S.L."/>
        </authorList>
    </citation>
    <scope>NUCLEOTIDE SEQUENCE [LARGE SCALE GENOMIC DNA]</scope>
    <source>
        <strain evidence="5">DSM 21679 / JCM 13881 / BCRC 17597 / SA1</strain>
    </source>
</reference>
<dbReference type="PANTHER" id="PTHR10728">
    <property type="entry name" value="CYTOSOLIC PHOSPHOLIPASE A2"/>
    <property type="match status" value="1"/>
</dbReference>
<dbReference type="Pfam" id="PF01734">
    <property type="entry name" value="Patatin"/>
    <property type="match status" value="1"/>
</dbReference>
<evidence type="ECO:0000313" key="5">
    <source>
        <dbReference type="Proteomes" id="UP000000466"/>
    </source>
</evidence>
<name>K4KLB2_SIMAS</name>
<dbReference type="InterPro" id="IPR016035">
    <property type="entry name" value="Acyl_Trfase/lysoPLipase"/>
</dbReference>
<protein>
    <recommendedName>
        <fullName evidence="3">PNPLA domain-containing protein</fullName>
    </recommendedName>
</protein>
<evidence type="ECO:0000256" key="1">
    <source>
        <dbReference type="ARBA" id="ARBA00023098"/>
    </source>
</evidence>
<dbReference type="AlphaFoldDB" id="K4KLB2"/>
<keyword evidence="2" id="KW-0812">Transmembrane</keyword>
<feature type="transmembrane region" description="Helical" evidence="2">
    <location>
        <begin position="262"/>
        <end position="279"/>
    </location>
</feature>
<feature type="transmembrane region" description="Helical" evidence="2">
    <location>
        <begin position="291"/>
        <end position="309"/>
    </location>
</feature>
<evidence type="ECO:0000259" key="3">
    <source>
        <dbReference type="Pfam" id="PF01734"/>
    </source>
</evidence>
<keyword evidence="5" id="KW-1185">Reference proteome</keyword>
<dbReference type="STRING" id="1117647.M5M_14055"/>
<dbReference type="eggNOG" id="COG1752">
    <property type="taxonomic scope" value="Bacteria"/>
</dbReference>
<dbReference type="KEGG" id="saga:M5M_14055"/>
<dbReference type="RefSeq" id="WP_015048102.1">
    <property type="nucleotide sequence ID" value="NC_018868.3"/>
</dbReference>
<evidence type="ECO:0000256" key="2">
    <source>
        <dbReference type="SAM" id="Phobius"/>
    </source>
</evidence>
<proteinExistence type="predicted"/>
<dbReference type="GO" id="GO:0005829">
    <property type="term" value="C:cytosol"/>
    <property type="evidence" value="ECO:0007669"/>
    <property type="project" value="TreeGrafter"/>
</dbReference>
<feature type="domain" description="PNPLA" evidence="3">
    <location>
        <begin position="37"/>
        <end position="134"/>
    </location>
</feature>
<dbReference type="GO" id="GO:0004623">
    <property type="term" value="F:phospholipase A2 activity"/>
    <property type="evidence" value="ECO:0007669"/>
    <property type="project" value="TreeGrafter"/>
</dbReference>
<feature type="transmembrane region" description="Helical" evidence="2">
    <location>
        <begin position="315"/>
        <end position="331"/>
    </location>
</feature>
<dbReference type="EMBL" id="CP003746">
    <property type="protein sequence ID" value="AFU99949.1"/>
    <property type="molecule type" value="Genomic_DNA"/>
</dbReference>
<dbReference type="Gene3D" id="3.40.1090.10">
    <property type="entry name" value="Cytosolic phospholipase A2 catalytic domain"/>
    <property type="match status" value="2"/>
</dbReference>
<keyword evidence="1" id="KW-0443">Lipid metabolism</keyword>
<organism evidence="4 5">
    <name type="scientific">Simiduia agarivorans (strain DSM 21679 / JCM 13881 / BCRC 17597 / SA1)</name>
    <dbReference type="NCBI Taxonomy" id="1117647"/>
    <lineage>
        <taxon>Bacteria</taxon>
        <taxon>Pseudomonadati</taxon>
        <taxon>Pseudomonadota</taxon>
        <taxon>Gammaproteobacteria</taxon>
        <taxon>Cellvibrionales</taxon>
        <taxon>Cellvibrionaceae</taxon>
        <taxon>Simiduia</taxon>
    </lineage>
</organism>
<dbReference type="Proteomes" id="UP000000466">
    <property type="component" value="Chromosome"/>
</dbReference>
<keyword evidence="2" id="KW-0472">Membrane</keyword>
<feature type="transmembrane region" description="Helical" evidence="2">
    <location>
        <begin position="219"/>
        <end position="242"/>
    </location>
</feature>
<gene>
    <name evidence="4" type="ordered locus">M5M_14055</name>
</gene>
<sequence>MSETHNFDDVSAAESRWIEQRRQKAGVAPAKPRVGVAFSGGGIRSACFHLGFLEALIEAGKMKQVDYLSTVSGGGYTGSCFQWLKHQAETADDDHLFSQRANGGNVLGWLRAHGKYLIDGKGVNSMTLFAALLASTLFNLLIVLPVLLFVIWLFGLPHAAVDWPQGWHMPGADQIEGHVGYLLALGFSGFFLGLYLLVIPTMAFWRQRIHSHNFAPRRWMGNLLTAALVLGLIGSLPMVAQLGDMLVAMAGEESIETLGKHMSYLLPLVGGATALRFGALRPKLAMMGITLLLYGITALCYHLVFHMGLVETTGFWIWLSIALVLAAFASINRTSMHSYYLARLCNAFFVRKEGNDRDHSGDMLLCNLNPETGAPLPLINTTLTTRNSKKRLWRDRLGASFTLSPLYCGSPVTGFAKSEVFQSGRMTLGESMTTSGAAVDPGTAQTANWALSFLMALLNFRLGFWTKAPRAAGARFSHMPYWLIFREMFGIGMSETESNIHLTDGGHFENLGVYELLRRELPVIIAGDAGADPETNLSDLQLLIQHAIADFDCLIKIDVDELMSKKGNEHASCFATGRIHYASGKEGVLIYVKSLLTPESPTLLKSFALTDNAFPNDSTADQFFDEMHFDAYRVLGKFNLHQALNEHPTLFDSPA</sequence>
<accession>K4KLB2</accession>
<dbReference type="OrthoDB" id="9813090at2"/>